<name>A0A4Y1Z8X8_9BACL</name>
<protein>
    <submittedName>
        <fullName evidence="1">Uncharacterized protein</fullName>
    </submittedName>
</protein>
<evidence type="ECO:0000313" key="2">
    <source>
        <dbReference type="Proteomes" id="UP000319716"/>
    </source>
</evidence>
<dbReference type="AlphaFoldDB" id="A0A4Y1Z8X8"/>
<comment type="caution">
    <text evidence="1">The sequence shown here is derived from an EMBL/GenBank/DDBJ whole genome shotgun (WGS) entry which is preliminary data.</text>
</comment>
<dbReference type="EMBL" id="BEXB01000005">
    <property type="protein sequence ID" value="GAY75456.1"/>
    <property type="molecule type" value="Genomic_DNA"/>
</dbReference>
<organism evidence="1 2">
    <name type="scientific">Sporolactobacillus inulinus</name>
    <dbReference type="NCBI Taxonomy" id="2078"/>
    <lineage>
        <taxon>Bacteria</taxon>
        <taxon>Bacillati</taxon>
        <taxon>Bacillota</taxon>
        <taxon>Bacilli</taxon>
        <taxon>Bacillales</taxon>
        <taxon>Sporolactobacillaceae</taxon>
        <taxon>Sporolactobacillus</taxon>
    </lineage>
</organism>
<proteinExistence type="predicted"/>
<dbReference type="Proteomes" id="UP000319716">
    <property type="component" value="Unassembled WGS sequence"/>
</dbReference>
<dbReference type="RefSeq" id="WP_373865382.1">
    <property type="nucleotide sequence ID" value="NZ_BEXB01000005.1"/>
</dbReference>
<reference evidence="1 2" key="1">
    <citation type="submission" date="2017-11" db="EMBL/GenBank/DDBJ databases">
        <title>Draft Genome Sequence of Sporolactobacillus inulinus NBRC 111894 Isolated from Koso, a Japanese Sugar-Vegetable Fermented Beverage.</title>
        <authorList>
            <person name="Chiou T.Y."/>
            <person name="Oshima K."/>
            <person name="Suda W."/>
            <person name="Hattori M."/>
            <person name="Takahashi T."/>
        </authorList>
    </citation>
    <scope>NUCLEOTIDE SEQUENCE [LARGE SCALE GENOMIC DNA]</scope>
    <source>
        <strain evidence="1 2">NBRC111894</strain>
    </source>
</reference>
<sequence length="38" mass="4577">MSDPIYQVDKTGFNQYNTPVYHSWLYYDVNRVSFVIDT</sequence>
<evidence type="ECO:0000313" key="1">
    <source>
        <dbReference type="EMBL" id="GAY75456.1"/>
    </source>
</evidence>
<gene>
    <name evidence="1" type="ORF">NBRC111894_1010</name>
</gene>
<accession>A0A4Y1Z8X8</accession>